<dbReference type="RefSeq" id="WP_329500818.1">
    <property type="nucleotide sequence ID" value="NZ_CP108460.1"/>
</dbReference>
<evidence type="ECO:0000313" key="2">
    <source>
        <dbReference type="EMBL" id="WUS54647.1"/>
    </source>
</evidence>
<evidence type="ECO:0000256" key="1">
    <source>
        <dbReference type="SAM" id="MobiDB-lite"/>
    </source>
</evidence>
<feature type="compositionally biased region" description="Basic and acidic residues" evidence="1">
    <location>
        <begin position="192"/>
        <end position="208"/>
    </location>
</feature>
<feature type="region of interest" description="Disordered" evidence="1">
    <location>
        <begin position="192"/>
        <end position="223"/>
    </location>
</feature>
<evidence type="ECO:0000313" key="3">
    <source>
        <dbReference type="Proteomes" id="UP001432014"/>
    </source>
</evidence>
<keyword evidence="3" id="KW-1185">Reference proteome</keyword>
<reference evidence="2 3" key="1">
    <citation type="submission" date="2022-10" db="EMBL/GenBank/DDBJ databases">
        <title>The complete genomes of actinobacterial strains from the NBC collection.</title>
        <authorList>
            <person name="Joergensen T.S."/>
            <person name="Alvarez Arevalo M."/>
            <person name="Sterndorff E.B."/>
            <person name="Faurdal D."/>
            <person name="Vuksanovic O."/>
            <person name="Mourched A.-S."/>
            <person name="Charusanti P."/>
            <person name="Shaw S."/>
            <person name="Blin K."/>
            <person name="Weber T."/>
        </authorList>
    </citation>
    <scope>NUCLEOTIDE SEQUENCE [LARGE SCALE GENOMIC DNA]</scope>
    <source>
        <strain evidence="2 3">NBC_01247</strain>
    </source>
</reference>
<accession>A0ABZ1W1E9</accession>
<dbReference type="Proteomes" id="UP001432014">
    <property type="component" value="Chromosome"/>
</dbReference>
<gene>
    <name evidence="2" type="ORF">OG469_03475</name>
</gene>
<dbReference type="EMBL" id="CP108482">
    <property type="protein sequence ID" value="WUS54647.1"/>
    <property type="molecule type" value="Genomic_DNA"/>
</dbReference>
<proteinExistence type="predicted"/>
<organism evidence="2 3">
    <name type="scientific">Kitasatospora herbaricolor</name>
    <dbReference type="NCBI Taxonomy" id="68217"/>
    <lineage>
        <taxon>Bacteria</taxon>
        <taxon>Bacillati</taxon>
        <taxon>Actinomycetota</taxon>
        <taxon>Actinomycetes</taxon>
        <taxon>Kitasatosporales</taxon>
        <taxon>Streptomycetaceae</taxon>
        <taxon>Kitasatospora</taxon>
    </lineage>
</organism>
<sequence length="223" mass="25022">MAPIAYGLTREIRTARRLRAAERLLRALGRRPGWRVLERTESWHDHLPHYPWLDAPRGTTVTGPGQDGHRITIAWFTRLEQRRGLHWLLFCHEIPESLPPIRLEREWSAAALRVPAIRPGLYIPMASPSSQKLTEDLTAGDLIDRLAGLGAPAVSVRGNRICFIYHPLPDRTEVARYAAGLGALLPELRRLARDSEDRRAAPDTDGTRGTDGVEDDRGTQGAR</sequence>
<protein>
    <submittedName>
        <fullName evidence="2">Uncharacterized protein</fullName>
    </submittedName>
</protein>
<name>A0ABZ1W1E9_9ACTN</name>